<dbReference type="EMBL" id="BT145628">
    <property type="protein sequence ID" value="AFK45422.1"/>
    <property type="molecule type" value="mRNA"/>
</dbReference>
<reference evidence="1" key="1">
    <citation type="submission" date="2012-05" db="EMBL/GenBank/DDBJ databases">
        <authorList>
            <person name="Krishnakumar V."/>
            <person name="Cheung F."/>
            <person name="Xiao Y."/>
            <person name="Chan A."/>
            <person name="Moskal W.A."/>
            <person name="Town C.D."/>
        </authorList>
    </citation>
    <scope>NUCLEOTIDE SEQUENCE</scope>
</reference>
<protein>
    <submittedName>
        <fullName evidence="1">Uncharacterized protein</fullName>
    </submittedName>
</protein>
<name>I3SYT0_LOTJA</name>
<dbReference type="AlphaFoldDB" id="I3SYT0"/>
<accession>I3SYT0</accession>
<organism evidence="1">
    <name type="scientific">Lotus japonicus</name>
    <name type="common">Lotus corniculatus var. japonicus</name>
    <dbReference type="NCBI Taxonomy" id="34305"/>
    <lineage>
        <taxon>Eukaryota</taxon>
        <taxon>Viridiplantae</taxon>
        <taxon>Streptophyta</taxon>
        <taxon>Embryophyta</taxon>
        <taxon>Tracheophyta</taxon>
        <taxon>Spermatophyta</taxon>
        <taxon>Magnoliopsida</taxon>
        <taxon>eudicotyledons</taxon>
        <taxon>Gunneridae</taxon>
        <taxon>Pentapetalae</taxon>
        <taxon>rosids</taxon>
        <taxon>fabids</taxon>
        <taxon>Fabales</taxon>
        <taxon>Fabaceae</taxon>
        <taxon>Papilionoideae</taxon>
        <taxon>50 kb inversion clade</taxon>
        <taxon>NPAAA clade</taxon>
        <taxon>Hologalegina</taxon>
        <taxon>robinioid clade</taxon>
        <taxon>Loteae</taxon>
        <taxon>Lotus</taxon>
    </lineage>
</organism>
<evidence type="ECO:0000313" key="1">
    <source>
        <dbReference type="EMBL" id="AFK45422.1"/>
    </source>
</evidence>
<sequence length="39" mass="4729">MFSSSSLSFFFFGPNQQQFSTDLLHLYHSCTYQMKWQMK</sequence>
<proteinExistence type="evidence at transcript level"/>